<protein>
    <submittedName>
        <fullName evidence="4">Uncharacterized protein</fullName>
    </submittedName>
</protein>
<organism evidence="4 5">
    <name type="scientific">Bauldia litoralis</name>
    <dbReference type="NCBI Taxonomy" id="665467"/>
    <lineage>
        <taxon>Bacteria</taxon>
        <taxon>Pseudomonadati</taxon>
        <taxon>Pseudomonadota</taxon>
        <taxon>Alphaproteobacteria</taxon>
        <taxon>Hyphomicrobiales</taxon>
        <taxon>Kaistiaceae</taxon>
        <taxon>Bauldia</taxon>
    </lineage>
</organism>
<feature type="domain" description="Glycosyl transferase family 1" evidence="1">
    <location>
        <begin position="541"/>
        <end position="707"/>
    </location>
</feature>
<dbReference type="SUPFAM" id="SSF53448">
    <property type="entry name" value="Nucleotide-diphospho-sugar transferases"/>
    <property type="match status" value="1"/>
</dbReference>
<dbReference type="SUPFAM" id="SSF53756">
    <property type="entry name" value="UDP-Glycosyltransferase/glycogen phosphorylase"/>
    <property type="match status" value="1"/>
</dbReference>
<dbReference type="Pfam" id="PF00534">
    <property type="entry name" value="Glycos_transf_1"/>
    <property type="match status" value="1"/>
</dbReference>
<evidence type="ECO:0000259" key="1">
    <source>
        <dbReference type="Pfam" id="PF00534"/>
    </source>
</evidence>
<gene>
    <name evidence="4" type="ORF">SAMN02982931_02813</name>
</gene>
<dbReference type="STRING" id="665467.SAMN02982931_02813"/>
<name>A0A1G6CVR4_9HYPH</name>
<dbReference type="GO" id="GO:0016757">
    <property type="term" value="F:glycosyltransferase activity"/>
    <property type="evidence" value="ECO:0007669"/>
    <property type="project" value="InterPro"/>
</dbReference>
<reference evidence="4 5" key="1">
    <citation type="submission" date="2016-10" db="EMBL/GenBank/DDBJ databases">
        <authorList>
            <person name="de Groot N.N."/>
        </authorList>
    </citation>
    <scope>NUCLEOTIDE SEQUENCE [LARGE SCALE GENOMIC DNA]</scope>
    <source>
        <strain evidence="4 5">ATCC 35022</strain>
    </source>
</reference>
<evidence type="ECO:0000259" key="3">
    <source>
        <dbReference type="Pfam" id="PF13579"/>
    </source>
</evidence>
<feature type="domain" description="Glycosyltransferase subfamily 4-like N-terminal" evidence="3">
    <location>
        <begin position="344"/>
        <end position="526"/>
    </location>
</feature>
<dbReference type="CDD" id="cd03801">
    <property type="entry name" value="GT4_PimA-like"/>
    <property type="match status" value="1"/>
</dbReference>
<dbReference type="Gene3D" id="3.40.50.2000">
    <property type="entry name" value="Glycogen Phosphorylase B"/>
    <property type="match status" value="2"/>
</dbReference>
<dbReference type="Proteomes" id="UP000199071">
    <property type="component" value="Unassembled WGS sequence"/>
</dbReference>
<dbReference type="OrthoDB" id="5291101at2"/>
<dbReference type="InterPro" id="IPR029044">
    <property type="entry name" value="Nucleotide-diphossugar_trans"/>
</dbReference>
<dbReference type="InterPro" id="IPR028098">
    <property type="entry name" value="Glyco_trans_4-like_N"/>
</dbReference>
<dbReference type="Pfam" id="PF13579">
    <property type="entry name" value="Glyco_trans_4_4"/>
    <property type="match status" value="1"/>
</dbReference>
<proteinExistence type="predicted"/>
<dbReference type="EMBL" id="FMXQ01000005">
    <property type="protein sequence ID" value="SDB36951.1"/>
    <property type="molecule type" value="Genomic_DNA"/>
</dbReference>
<feature type="domain" description="Glycosyltransferase 2-like" evidence="2">
    <location>
        <begin position="4"/>
        <end position="171"/>
    </location>
</feature>
<dbReference type="PANTHER" id="PTHR12526">
    <property type="entry name" value="GLYCOSYLTRANSFERASE"/>
    <property type="match status" value="1"/>
</dbReference>
<dbReference type="AlphaFoldDB" id="A0A1G6CVR4"/>
<evidence type="ECO:0000313" key="5">
    <source>
        <dbReference type="Proteomes" id="UP000199071"/>
    </source>
</evidence>
<accession>A0A1G6CVR4</accession>
<dbReference type="InterPro" id="IPR001296">
    <property type="entry name" value="Glyco_trans_1"/>
</dbReference>
<dbReference type="Pfam" id="PF00535">
    <property type="entry name" value="Glycos_transf_2"/>
    <property type="match status" value="1"/>
</dbReference>
<dbReference type="InterPro" id="IPR001173">
    <property type="entry name" value="Glyco_trans_2-like"/>
</dbReference>
<keyword evidence="5" id="KW-1185">Reference proteome</keyword>
<dbReference type="Gene3D" id="3.90.550.10">
    <property type="entry name" value="Spore Coat Polysaccharide Biosynthesis Protein SpsA, Chain A"/>
    <property type="match status" value="1"/>
</dbReference>
<evidence type="ECO:0000313" key="4">
    <source>
        <dbReference type="EMBL" id="SDB36951.1"/>
    </source>
</evidence>
<sequence>MRASVIIVTDGRAEAVVRTLESLDWLEWREFEVIVVCGPTPDGTRERIAKWGRRIKVVHCPLRNISLARNEGISVSAGDIVAFLDDDAIPEPDWLAGIVAAYVEPEVGAVGGSVYDHTGTKLQYSYSTADRLGRADWRRTEPAYDFDFPLSAAIPYVQGANSSFRADALRAVGGFDEEYEFYLDETDLCCRLVDAGWRVRQLAGAAVHHKFLPSEIRSADRITRKRFAVIKNKLYFSLINGGDHYPLDTLIRDAARFIDEHDKDIRHHLDGGRMTEAELKSYWEDVELAWRIGLERGLSGVRRTREPADWPDPPAFLPFVTRIPSGGARTYCLVSQEYPPERTGGIGRYVHQIASGIAARGHHVHVIAKSDSHDRLDFEDGVWVHRLGSGHDPVQPMPDGWHMPAHIWGRATRVAQEVDRIAEKNPLGAIYVPLWDCEAAALVAAERWPVVLGLQTSLRHWLDSRPAERADATFMKMFGKPMIETEGRILAGAAHIHAISRAISIEISERYAVDFPADRISVVPLGIADEVAAVAIAPARLPEGGVRLLFVGRLESRKGIHVLLPVLERLVAKRPLLHVDIVGNDQIPGPEGQTYRTAFENTASAAVQERVHFHGEVPAEALRGFYEACDIFVAPSLFESFGLVVVEAMMHGKPSVACATGGMVEVGLAGETTLFAEPGDEGSLEAALDTLLEDSVLRTSLGEASRRHYERQFTPASMVEGVLRLLDGAAAPVPQPIFEVTS</sequence>
<evidence type="ECO:0000259" key="2">
    <source>
        <dbReference type="Pfam" id="PF00535"/>
    </source>
</evidence>
<dbReference type="RefSeq" id="WP_090877063.1">
    <property type="nucleotide sequence ID" value="NZ_FMXQ01000005.1"/>
</dbReference>